<evidence type="ECO:0000313" key="4">
    <source>
        <dbReference type="Proteomes" id="UP000316545"/>
    </source>
</evidence>
<dbReference type="PIRSF" id="PIRSF037112">
    <property type="entry name" value="Antirestriction_ArdC"/>
    <property type="match status" value="1"/>
</dbReference>
<evidence type="ECO:0000259" key="2">
    <source>
        <dbReference type="Pfam" id="PF18818"/>
    </source>
</evidence>
<dbReference type="Pfam" id="PF18818">
    <property type="entry name" value="MPTase-PolyVal"/>
    <property type="match status" value="1"/>
</dbReference>
<dbReference type="RefSeq" id="WP_145619466.1">
    <property type="nucleotide sequence ID" value="NZ_VITO01000019.1"/>
</dbReference>
<dbReference type="InterPro" id="IPR041459">
    <property type="entry name" value="MPTase-PolyVal"/>
</dbReference>
<organism evidence="3 4">
    <name type="scientific">Nitrospirillum amazonense</name>
    <dbReference type="NCBI Taxonomy" id="28077"/>
    <lineage>
        <taxon>Bacteria</taxon>
        <taxon>Pseudomonadati</taxon>
        <taxon>Pseudomonadota</taxon>
        <taxon>Alphaproteobacteria</taxon>
        <taxon>Rhodospirillales</taxon>
        <taxon>Azospirillaceae</taxon>
        <taxon>Nitrospirillum</taxon>
    </lineage>
</organism>
<sequence>MNSSSKADIYSRITETIIAAIEAGAGDFRMPWHTQGDTSRPFNILTSKPYRGINTVALWAAAQEKGFASPVWGTYKQWQDKGAQVRKGEKSSLVVFWKVTEAEPEAQEAEGDDKQGQARILARAYYVFNAAQVDGWQAPVLPVVEPIERVAQAEAFFAGLGATIREGGNRACYIPSRDEIHVPPFAAFRDAVAYYATLAHEATHWTAHLKRCDRDLKGRFGSESYAAEELVAELGAAYLCADLGLASEPRPDHAAYIASWLKVLRNDPRAIFTAAARAQAAADWMHARQLGAMGGADQGRAVA</sequence>
<protein>
    <submittedName>
        <fullName evidence="3">Antirestriction protein ArdC</fullName>
    </submittedName>
</protein>
<comment type="caution">
    <text evidence="3">The sequence shown here is derived from an EMBL/GenBank/DDBJ whole genome shotgun (WGS) entry which is preliminary data.</text>
</comment>
<dbReference type="GO" id="GO:0003697">
    <property type="term" value="F:single-stranded DNA binding"/>
    <property type="evidence" value="ECO:0007669"/>
    <property type="project" value="InterPro"/>
</dbReference>
<reference evidence="3 4" key="1">
    <citation type="submission" date="2019-06" db="EMBL/GenBank/DDBJ databases">
        <title>Genomic Encyclopedia of Type Strains, Phase IV (KMG-V): Genome sequencing to study the core and pangenomes of soil and plant-associated prokaryotes.</title>
        <authorList>
            <person name="Whitman W."/>
        </authorList>
    </citation>
    <scope>NUCLEOTIDE SEQUENCE [LARGE SCALE GENOMIC DNA]</scope>
    <source>
        <strain evidence="3 4">BR 11865</strain>
    </source>
</reference>
<evidence type="ECO:0000259" key="1">
    <source>
        <dbReference type="Pfam" id="PF08401"/>
    </source>
</evidence>
<proteinExistence type="predicted"/>
<accession>A0A560FHP5</accession>
<dbReference type="EMBL" id="VITO01000019">
    <property type="protein sequence ID" value="TWB21118.1"/>
    <property type="molecule type" value="Genomic_DNA"/>
</dbReference>
<feature type="domain" description="Polyvalent protein metallopeptidase" evidence="2">
    <location>
        <begin position="152"/>
        <end position="276"/>
    </location>
</feature>
<dbReference type="AlphaFoldDB" id="A0A560FHP5"/>
<feature type="domain" description="N-terminal" evidence="1">
    <location>
        <begin position="8"/>
        <end position="128"/>
    </location>
</feature>
<dbReference type="InterPro" id="IPR017113">
    <property type="entry name" value="Antirestriction_ArdC"/>
</dbReference>
<evidence type="ECO:0000313" key="3">
    <source>
        <dbReference type="EMBL" id="TWB21118.1"/>
    </source>
</evidence>
<dbReference type="Pfam" id="PF08401">
    <property type="entry name" value="ArdcN"/>
    <property type="match status" value="1"/>
</dbReference>
<dbReference type="Proteomes" id="UP000316545">
    <property type="component" value="Unassembled WGS sequence"/>
</dbReference>
<name>A0A560FHP5_9PROT</name>
<dbReference type="InterPro" id="IPR013610">
    <property type="entry name" value="ArdC_N"/>
</dbReference>
<keyword evidence="4" id="KW-1185">Reference proteome</keyword>
<gene>
    <name evidence="3" type="ORF">FBZ88_11992</name>
</gene>